<organism evidence="1 2">
    <name type="scientific">Nocardioides pinisoli</name>
    <dbReference type="NCBI Taxonomy" id="2950279"/>
    <lineage>
        <taxon>Bacteria</taxon>
        <taxon>Bacillati</taxon>
        <taxon>Actinomycetota</taxon>
        <taxon>Actinomycetes</taxon>
        <taxon>Propionibacteriales</taxon>
        <taxon>Nocardioidaceae</taxon>
        <taxon>Nocardioides</taxon>
    </lineage>
</organism>
<accession>A0ABT1L0F0</accession>
<proteinExistence type="predicted"/>
<dbReference type="RefSeq" id="WP_254182670.1">
    <property type="nucleotide sequence ID" value="NZ_JANARS010000007.1"/>
</dbReference>
<evidence type="ECO:0000313" key="1">
    <source>
        <dbReference type="EMBL" id="MCP3423499.1"/>
    </source>
</evidence>
<evidence type="ECO:0000313" key="2">
    <source>
        <dbReference type="Proteomes" id="UP001204524"/>
    </source>
</evidence>
<dbReference type="EMBL" id="JANARS010000007">
    <property type="protein sequence ID" value="MCP3423499.1"/>
    <property type="molecule type" value="Genomic_DNA"/>
</dbReference>
<dbReference type="Proteomes" id="UP001204524">
    <property type="component" value="Unassembled WGS sequence"/>
</dbReference>
<reference evidence="1 2" key="1">
    <citation type="submission" date="2022-06" db="EMBL/GenBank/DDBJ databases">
        <authorList>
            <person name="So Y."/>
        </authorList>
    </citation>
    <scope>NUCLEOTIDE SEQUENCE [LARGE SCALE GENOMIC DNA]</scope>
    <source>
        <strain evidence="1 2">STR3</strain>
    </source>
</reference>
<protein>
    <submittedName>
        <fullName evidence="1">Uncharacterized protein</fullName>
    </submittedName>
</protein>
<gene>
    <name evidence="1" type="ORF">NCI01_16970</name>
</gene>
<keyword evidence="2" id="KW-1185">Reference proteome</keyword>
<name>A0ABT1L0F0_9ACTN</name>
<sequence length="238" mass="25689">MLMDSVNGRFGFVSAGGWRSHRRHSSAPVIDAELLNEEANEIDPDDADLNTQIVLVIGVYVITQPPRDVWLAALAVPVKAAGPPQPRPVQVSGAGGSPGLARMEAGLDLECDQNVVDNREDVEILPTHRTRHLRVPERHNRAAELGLDPDRCRLLAEPADLSIGSAVKMHVEDQFMPIRGKIVAIAKSSRLNVRAVDDGDVQERREIAVVGVLREDDQHCASCSDCPVLQGAVTLAGG</sequence>
<comment type="caution">
    <text evidence="1">The sequence shown here is derived from an EMBL/GenBank/DDBJ whole genome shotgun (WGS) entry which is preliminary data.</text>
</comment>